<protein>
    <submittedName>
        <fullName evidence="2">Uncharacterized protein</fullName>
    </submittedName>
</protein>
<dbReference type="HOGENOM" id="CLU_051971_0_0_1"/>
<feature type="region of interest" description="Disordered" evidence="1">
    <location>
        <begin position="411"/>
        <end position="433"/>
    </location>
</feature>
<evidence type="ECO:0000313" key="3">
    <source>
        <dbReference type="Proteomes" id="UP000054279"/>
    </source>
</evidence>
<dbReference type="OrthoDB" id="10527144at2759"/>
<dbReference type="AlphaFoldDB" id="A0A0C9VKB5"/>
<sequence length="433" mass="48587">MSIQQLCNLTADLGLLHTPIPPHIPECDRPFIKQLILIHAMKTSLWTRLQRLQDEMNPIQESATRSGVGRSLGTKRLQTAVKAIQNRGRTILNAVDNYNKLVDDLTLLARPTWMKGSDLPQKMPRKGIVDITPDAEFWDDISMAHIWFTLWGRDFEEAPAYVRDPAVRKGIVMMLQLDRLAEEEERLNMERNNLLQEYAYEFCTAHRAYHTTQEDHLCYSFRAKQHMEALLRDRGLYIKGKQRPDIALWRLPLNQVLEYAIGNNNISLLLRTVKEFNLSAHLAMDNDGESFGPTTSYVQCNLSRDVAADSDEEIFGPSSSYQVLSTLQLPNSAINVSNLNFMFTEVDPPSNGLFSVPSPPRIGSGTSSDSDNEASGSDDELEFEDEYADAEDHVAADALADMTKVLSMEPETMTRIVLPPPSHATGDPGNPGA</sequence>
<accession>A0A0C9VKB5</accession>
<reference evidence="2 3" key="1">
    <citation type="submission" date="2014-06" db="EMBL/GenBank/DDBJ databases">
        <title>Evolutionary Origins and Diversification of the Mycorrhizal Mutualists.</title>
        <authorList>
            <consortium name="DOE Joint Genome Institute"/>
            <consortium name="Mycorrhizal Genomics Consortium"/>
            <person name="Kohler A."/>
            <person name="Kuo A."/>
            <person name="Nagy L.G."/>
            <person name="Floudas D."/>
            <person name="Copeland A."/>
            <person name="Barry K.W."/>
            <person name="Cichocki N."/>
            <person name="Veneault-Fourrey C."/>
            <person name="LaButti K."/>
            <person name="Lindquist E.A."/>
            <person name="Lipzen A."/>
            <person name="Lundell T."/>
            <person name="Morin E."/>
            <person name="Murat C."/>
            <person name="Riley R."/>
            <person name="Ohm R."/>
            <person name="Sun H."/>
            <person name="Tunlid A."/>
            <person name="Henrissat B."/>
            <person name="Grigoriev I.V."/>
            <person name="Hibbett D.S."/>
            <person name="Martin F."/>
        </authorList>
    </citation>
    <scope>NUCLEOTIDE SEQUENCE [LARGE SCALE GENOMIC DNA]</scope>
    <source>
        <strain evidence="2 3">SS14</strain>
    </source>
</reference>
<evidence type="ECO:0000313" key="2">
    <source>
        <dbReference type="EMBL" id="KIJ38175.1"/>
    </source>
</evidence>
<keyword evidence="3" id="KW-1185">Reference proteome</keyword>
<feature type="compositionally biased region" description="Acidic residues" evidence="1">
    <location>
        <begin position="370"/>
        <end position="389"/>
    </location>
</feature>
<evidence type="ECO:0000256" key="1">
    <source>
        <dbReference type="SAM" id="MobiDB-lite"/>
    </source>
</evidence>
<feature type="region of interest" description="Disordered" evidence="1">
    <location>
        <begin position="352"/>
        <end position="392"/>
    </location>
</feature>
<organism evidence="2 3">
    <name type="scientific">Sphaerobolus stellatus (strain SS14)</name>
    <dbReference type="NCBI Taxonomy" id="990650"/>
    <lineage>
        <taxon>Eukaryota</taxon>
        <taxon>Fungi</taxon>
        <taxon>Dikarya</taxon>
        <taxon>Basidiomycota</taxon>
        <taxon>Agaricomycotina</taxon>
        <taxon>Agaricomycetes</taxon>
        <taxon>Phallomycetidae</taxon>
        <taxon>Geastrales</taxon>
        <taxon>Sphaerobolaceae</taxon>
        <taxon>Sphaerobolus</taxon>
    </lineage>
</organism>
<proteinExistence type="predicted"/>
<gene>
    <name evidence="2" type="ORF">M422DRAFT_259332</name>
</gene>
<feature type="non-terminal residue" evidence="2">
    <location>
        <position position="1"/>
    </location>
</feature>
<dbReference type="Proteomes" id="UP000054279">
    <property type="component" value="Unassembled WGS sequence"/>
</dbReference>
<name>A0A0C9VKB5_SPHS4</name>
<dbReference type="EMBL" id="KN837163">
    <property type="protein sequence ID" value="KIJ38175.1"/>
    <property type="molecule type" value="Genomic_DNA"/>
</dbReference>